<evidence type="ECO:0000313" key="2">
    <source>
        <dbReference type="Proteomes" id="UP000281028"/>
    </source>
</evidence>
<dbReference type="EMBL" id="RIAR02000001">
    <property type="protein sequence ID" value="NSL85464.1"/>
    <property type="molecule type" value="Genomic_DNA"/>
</dbReference>
<gene>
    <name evidence="1" type="primary">wzy</name>
    <name evidence="1" type="ORF">ECE50_001385</name>
</gene>
<dbReference type="AlphaFoldDB" id="A0A3S1AZS4"/>
<dbReference type="OrthoDB" id="568737at2"/>
<sequence>MNSLKAIIIQIVFILVIFTVSSFIYDAGIQEFELTLSYLIVIQFAWQSLNFFRLNDTVVSIFYFFLLAGMLFNGGGFFVKIFNPTEYTLMTEITDLAVKRDTIIFVALCFSFLYLGALLYLNHGNLKSVKTIVYNQPVYIRTFRVVGFALLAVSIVFEMSYMMDSLQVAMANGYYALYGMEKVYGVDSVPKILRDFYIPALYILYWCDVNSGNRRSLLWMIMIFVHCMLLFMIGFRGHSIMPILGFAILYDRCVARINIRKSFIIGAAVLFFVFPLIKNYRNAADKPTMEAALEYLGDSFRELAILKEMGSSVKTVGYTQTLVPAERDYAYGSGYFWAMTSIFPNIFTNGKHPAIENAHYSQWLTERVNPHAAAAGGGVGYSFIAEAYMNFSIFGVFFMVLLGYMLVKLDVFVMQKNTRLILAASFTSFFLMYGRGEFLFVVRSLLWYSIGPYLMYKFLLQRAIKPKLFQRINA</sequence>
<reference evidence="1" key="1">
    <citation type="submission" date="2020-05" db="EMBL/GenBank/DDBJ databases">
        <title>Chitinophaga laudate sp. nov., isolated from a tropical peat swamp.</title>
        <authorList>
            <person name="Goh C.B.S."/>
            <person name="Lee M.S."/>
            <person name="Parimannan S."/>
            <person name="Pasbakhsh P."/>
            <person name="Yule C.M."/>
            <person name="Rajandas H."/>
            <person name="Loke S."/>
            <person name="Croft L."/>
            <person name="Tan J.B.L."/>
        </authorList>
    </citation>
    <scope>NUCLEOTIDE SEQUENCE</scope>
    <source>
        <strain evidence="1">Mgbs1</strain>
    </source>
</reference>
<dbReference type="InterPro" id="IPR029468">
    <property type="entry name" value="O-ag_pol_Wzy"/>
</dbReference>
<accession>A0A3S1AZS4</accession>
<proteinExistence type="predicted"/>
<keyword evidence="2" id="KW-1185">Reference proteome</keyword>
<name>A0A3S1AZS4_9BACT</name>
<comment type="caution">
    <text evidence="1">The sequence shown here is derived from an EMBL/GenBank/DDBJ whole genome shotgun (WGS) entry which is preliminary data.</text>
</comment>
<protein>
    <submittedName>
        <fullName evidence="1">O-antigen polysaccharide polymerase Wzy</fullName>
    </submittedName>
</protein>
<dbReference type="Proteomes" id="UP000281028">
    <property type="component" value="Unassembled WGS sequence"/>
</dbReference>
<organism evidence="1 2">
    <name type="scientific">Chitinophaga solisilvae</name>
    <dbReference type="NCBI Taxonomy" id="1233460"/>
    <lineage>
        <taxon>Bacteria</taxon>
        <taxon>Pseudomonadati</taxon>
        <taxon>Bacteroidota</taxon>
        <taxon>Chitinophagia</taxon>
        <taxon>Chitinophagales</taxon>
        <taxon>Chitinophagaceae</taxon>
        <taxon>Chitinophaga</taxon>
    </lineage>
</organism>
<evidence type="ECO:0000313" key="1">
    <source>
        <dbReference type="EMBL" id="NSL85464.1"/>
    </source>
</evidence>
<dbReference type="Pfam" id="PF14296">
    <property type="entry name" value="O-ag_pol_Wzy"/>
    <property type="match status" value="1"/>
</dbReference>